<feature type="coiled-coil region" evidence="1">
    <location>
        <begin position="129"/>
        <end position="170"/>
    </location>
</feature>
<dbReference type="KEGG" id="tva:4745070"/>
<reference evidence="2" key="1">
    <citation type="submission" date="2006-10" db="EMBL/GenBank/DDBJ databases">
        <authorList>
            <person name="Amadeo P."/>
            <person name="Zhao Q."/>
            <person name="Wortman J."/>
            <person name="Fraser-Liggett C."/>
            <person name="Carlton J."/>
        </authorList>
    </citation>
    <scope>NUCLEOTIDE SEQUENCE</scope>
    <source>
        <strain evidence="2">G3</strain>
    </source>
</reference>
<dbReference type="Proteomes" id="UP000001542">
    <property type="component" value="Unassembled WGS sequence"/>
</dbReference>
<dbReference type="EMBL" id="DS114456">
    <property type="protein sequence ID" value="EAX87418.1"/>
    <property type="molecule type" value="Genomic_DNA"/>
</dbReference>
<sequence length="181" mass="21460">MSDDPSGATKKIKANATLKMESGVMTPILNEIIRKRLQKTIDRDDYDILRREDISPSLETIVYELNTYNYDKFSKFSEQFQQFLNCESNFKNSYSKLILQDIKNEYTSKLEYWKQLSELNLKTPAIEALENIKRILGASQEEINEYKEKFLEIKKQIQEMRNEIDSKQTDDQQINYKVVNY</sequence>
<dbReference type="VEuPathDB" id="TrichDB:TVAG_466250"/>
<dbReference type="AlphaFoldDB" id="A2G600"/>
<gene>
    <name evidence="2" type="ORF">TVAG_466250</name>
</gene>
<reference evidence="2" key="2">
    <citation type="journal article" date="2007" name="Science">
        <title>Draft genome sequence of the sexually transmitted pathogen Trichomonas vaginalis.</title>
        <authorList>
            <person name="Carlton J.M."/>
            <person name="Hirt R.P."/>
            <person name="Silva J.C."/>
            <person name="Delcher A.L."/>
            <person name="Schatz M."/>
            <person name="Zhao Q."/>
            <person name="Wortman J.R."/>
            <person name="Bidwell S.L."/>
            <person name="Alsmark U.C.M."/>
            <person name="Besteiro S."/>
            <person name="Sicheritz-Ponten T."/>
            <person name="Noel C.J."/>
            <person name="Dacks J.B."/>
            <person name="Foster P.G."/>
            <person name="Simillion C."/>
            <person name="Van de Peer Y."/>
            <person name="Miranda-Saavedra D."/>
            <person name="Barton G.J."/>
            <person name="Westrop G.D."/>
            <person name="Mueller S."/>
            <person name="Dessi D."/>
            <person name="Fiori P.L."/>
            <person name="Ren Q."/>
            <person name="Paulsen I."/>
            <person name="Zhang H."/>
            <person name="Bastida-Corcuera F.D."/>
            <person name="Simoes-Barbosa A."/>
            <person name="Brown M.T."/>
            <person name="Hayes R.D."/>
            <person name="Mukherjee M."/>
            <person name="Okumura C.Y."/>
            <person name="Schneider R."/>
            <person name="Smith A.J."/>
            <person name="Vanacova S."/>
            <person name="Villalvazo M."/>
            <person name="Haas B.J."/>
            <person name="Pertea M."/>
            <person name="Feldblyum T.V."/>
            <person name="Utterback T.R."/>
            <person name="Shu C.L."/>
            <person name="Osoegawa K."/>
            <person name="de Jong P.J."/>
            <person name="Hrdy I."/>
            <person name="Horvathova L."/>
            <person name="Zubacova Z."/>
            <person name="Dolezal P."/>
            <person name="Malik S.B."/>
            <person name="Logsdon J.M. Jr."/>
            <person name="Henze K."/>
            <person name="Gupta A."/>
            <person name="Wang C.C."/>
            <person name="Dunne R.L."/>
            <person name="Upcroft J.A."/>
            <person name="Upcroft P."/>
            <person name="White O."/>
            <person name="Salzberg S.L."/>
            <person name="Tang P."/>
            <person name="Chiu C.-H."/>
            <person name="Lee Y.-S."/>
            <person name="Embley T.M."/>
            <person name="Coombs G.H."/>
            <person name="Mottram J.C."/>
            <person name="Tachezy J."/>
            <person name="Fraser-Liggett C.M."/>
            <person name="Johnson P.J."/>
        </authorList>
    </citation>
    <scope>NUCLEOTIDE SEQUENCE [LARGE SCALE GENOMIC DNA]</scope>
    <source>
        <strain evidence="2">G3</strain>
    </source>
</reference>
<dbReference type="RefSeq" id="XP_001300348.1">
    <property type="nucleotide sequence ID" value="XM_001300347.1"/>
</dbReference>
<keyword evidence="3" id="KW-1185">Reference proteome</keyword>
<proteinExistence type="predicted"/>
<accession>A2G600</accession>
<name>A2G600_TRIV3</name>
<organism evidence="2 3">
    <name type="scientific">Trichomonas vaginalis (strain ATCC PRA-98 / G3)</name>
    <dbReference type="NCBI Taxonomy" id="412133"/>
    <lineage>
        <taxon>Eukaryota</taxon>
        <taxon>Metamonada</taxon>
        <taxon>Parabasalia</taxon>
        <taxon>Trichomonadida</taxon>
        <taxon>Trichomonadidae</taxon>
        <taxon>Trichomonas</taxon>
    </lineage>
</organism>
<evidence type="ECO:0000256" key="1">
    <source>
        <dbReference type="SAM" id="Coils"/>
    </source>
</evidence>
<evidence type="ECO:0000313" key="2">
    <source>
        <dbReference type="EMBL" id="EAX87418.1"/>
    </source>
</evidence>
<dbReference type="InParanoid" id="A2G600"/>
<dbReference type="VEuPathDB" id="TrichDB:TVAGG3_0084030"/>
<protein>
    <submittedName>
        <fullName evidence="2">Uncharacterized protein</fullName>
    </submittedName>
</protein>
<evidence type="ECO:0000313" key="3">
    <source>
        <dbReference type="Proteomes" id="UP000001542"/>
    </source>
</evidence>
<keyword evidence="1" id="KW-0175">Coiled coil</keyword>
<dbReference type="SMR" id="A2G600"/>